<dbReference type="AlphaFoldDB" id="A0AAD7CAY9"/>
<comment type="caution">
    <text evidence="2">The sequence shown here is derived from an EMBL/GenBank/DDBJ whole genome shotgun (WGS) entry which is preliminary data.</text>
</comment>
<proteinExistence type="predicted"/>
<reference evidence="2" key="1">
    <citation type="submission" date="2023-03" db="EMBL/GenBank/DDBJ databases">
        <title>Massive genome expansion in bonnet fungi (Mycena s.s.) driven by repeated elements and novel gene families across ecological guilds.</title>
        <authorList>
            <consortium name="Lawrence Berkeley National Laboratory"/>
            <person name="Harder C.B."/>
            <person name="Miyauchi S."/>
            <person name="Viragh M."/>
            <person name="Kuo A."/>
            <person name="Thoen E."/>
            <person name="Andreopoulos B."/>
            <person name="Lu D."/>
            <person name="Skrede I."/>
            <person name="Drula E."/>
            <person name="Henrissat B."/>
            <person name="Morin E."/>
            <person name="Kohler A."/>
            <person name="Barry K."/>
            <person name="LaButti K."/>
            <person name="Morin E."/>
            <person name="Salamov A."/>
            <person name="Lipzen A."/>
            <person name="Mereny Z."/>
            <person name="Hegedus B."/>
            <person name="Baldrian P."/>
            <person name="Stursova M."/>
            <person name="Weitz H."/>
            <person name="Taylor A."/>
            <person name="Grigoriev I.V."/>
            <person name="Nagy L.G."/>
            <person name="Martin F."/>
            <person name="Kauserud H."/>
        </authorList>
    </citation>
    <scope>NUCLEOTIDE SEQUENCE</scope>
    <source>
        <strain evidence="2">9284</strain>
    </source>
</reference>
<evidence type="ECO:0000313" key="2">
    <source>
        <dbReference type="EMBL" id="KAJ7643960.1"/>
    </source>
</evidence>
<feature type="compositionally biased region" description="Low complexity" evidence="1">
    <location>
        <begin position="15"/>
        <end position="33"/>
    </location>
</feature>
<dbReference type="Proteomes" id="UP001221142">
    <property type="component" value="Unassembled WGS sequence"/>
</dbReference>
<dbReference type="EMBL" id="JARKIF010000003">
    <property type="protein sequence ID" value="KAJ7643960.1"/>
    <property type="molecule type" value="Genomic_DNA"/>
</dbReference>
<feature type="region of interest" description="Disordered" evidence="1">
    <location>
        <begin position="1"/>
        <end position="93"/>
    </location>
</feature>
<feature type="compositionally biased region" description="Low complexity" evidence="1">
    <location>
        <begin position="41"/>
        <end position="63"/>
    </location>
</feature>
<keyword evidence="3" id="KW-1185">Reference proteome</keyword>
<feature type="compositionally biased region" description="Polar residues" evidence="1">
    <location>
        <begin position="1"/>
        <end position="11"/>
    </location>
</feature>
<organism evidence="2 3">
    <name type="scientific">Roridomyces roridus</name>
    <dbReference type="NCBI Taxonomy" id="1738132"/>
    <lineage>
        <taxon>Eukaryota</taxon>
        <taxon>Fungi</taxon>
        <taxon>Dikarya</taxon>
        <taxon>Basidiomycota</taxon>
        <taxon>Agaricomycotina</taxon>
        <taxon>Agaricomycetes</taxon>
        <taxon>Agaricomycetidae</taxon>
        <taxon>Agaricales</taxon>
        <taxon>Marasmiineae</taxon>
        <taxon>Mycenaceae</taxon>
        <taxon>Roridomyces</taxon>
    </lineage>
</organism>
<gene>
    <name evidence="2" type="ORF">FB45DRAFT_1020769</name>
</gene>
<evidence type="ECO:0000313" key="3">
    <source>
        <dbReference type="Proteomes" id="UP001221142"/>
    </source>
</evidence>
<name>A0AAD7CAY9_9AGAR</name>
<evidence type="ECO:0000256" key="1">
    <source>
        <dbReference type="SAM" id="MobiDB-lite"/>
    </source>
</evidence>
<sequence>MSSATFTPTSHRNLRSATSTSTSTPSSPSTTTRKSSRRRSQPTTHSSASPAQASPKSPKRPSQGGAPAPKKRKNGMTTAVSEASGLGSNKGALTTDDVSKIFKSVFAIVDRIQDEDVRLSSQQKEAVLRAVQEEHCNVRAYPFTEALSVFGEFVEEPIPSERCSIRTFTLNNGDGIRPESATELTPASKTLAAILRNDAYFDDKATLLRTSRHKEMSHRTMIDPTLLEAISIAMELAATHQDLDDGLKIRHKLGQHRTAVPITSVGLVQSYVTLQEEVHLKNQPVDGVSNIQLRGDYDYLFGAVPAEIVAPCINGGHRLRDIESEGSNNTISVAEAKRHIKMGTDESRAQAIAQGVAELCRNGKDSMISVLTDGEDWQFSQVRRTKDSALKPFTYTMTDRFNVSMSPRFEALVLKLLVAAILGNPEEFHLLAQVC</sequence>
<protein>
    <submittedName>
        <fullName evidence="2">Uncharacterized protein</fullName>
    </submittedName>
</protein>
<accession>A0AAD7CAY9</accession>